<dbReference type="Proteomes" id="UP000472261">
    <property type="component" value="Unplaced"/>
</dbReference>
<protein>
    <submittedName>
        <fullName evidence="1">Uncharacterized protein</fullName>
    </submittedName>
</protein>
<keyword evidence="2" id="KW-1185">Reference proteome</keyword>
<organism evidence="1 2">
    <name type="scientific">Phasianus colchicus</name>
    <name type="common">Common pheasant</name>
    <dbReference type="NCBI Taxonomy" id="9054"/>
    <lineage>
        <taxon>Eukaryota</taxon>
        <taxon>Metazoa</taxon>
        <taxon>Chordata</taxon>
        <taxon>Craniata</taxon>
        <taxon>Vertebrata</taxon>
        <taxon>Euteleostomi</taxon>
        <taxon>Archelosauria</taxon>
        <taxon>Archosauria</taxon>
        <taxon>Dinosauria</taxon>
        <taxon>Saurischia</taxon>
        <taxon>Theropoda</taxon>
        <taxon>Coelurosauria</taxon>
        <taxon>Aves</taxon>
        <taxon>Neognathae</taxon>
        <taxon>Galloanserae</taxon>
        <taxon>Galliformes</taxon>
        <taxon>Phasianidae</taxon>
        <taxon>Phasianinae</taxon>
        <taxon>Phasianus</taxon>
    </lineage>
</organism>
<evidence type="ECO:0000313" key="2">
    <source>
        <dbReference type="Proteomes" id="UP000472261"/>
    </source>
</evidence>
<proteinExistence type="predicted"/>
<dbReference type="Ensembl" id="ENSPCLT00000018563.1">
    <property type="protein sequence ID" value="ENSPCLP00000013955.1"/>
    <property type="gene ID" value="ENSPCLG00000011469.1"/>
</dbReference>
<name>A0A669Q2F2_PHACC</name>
<dbReference type="AlphaFoldDB" id="A0A669Q2F2"/>
<sequence length="79" mass="8860">HVTRAVWVPYKPRSLQKTDSNRPTPVPILLLRSQAVSGEHLSILCFGWFQVVSCSLDSWKPKKGELGSPKQQCTALPLF</sequence>
<evidence type="ECO:0000313" key="1">
    <source>
        <dbReference type="Ensembl" id="ENSPCLP00000013955.1"/>
    </source>
</evidence>
<reference evidence="1" key="2">
    <citation type="submission" date="2025-09" db="UniProtKB">
        <authorList>
            <consortium name="Ensembl"/>
        </authorList>
    </citation>
    <scope>IDENTIFICATION</scope>
</reference>
<reference evidence="1" key="1">
    <citation type="submission" date="2025-08" db="UniProtKB">
        <authorList>
            <consortium name="Ensembl"/>
        </authorList>
    </citation>
    <scope>IDENTIFICATION</scope>
</reference>
<accession>A0A669Q2F2</accession>